<dbReference type="InterPro" id="IPR052158">
    <property type="entry name" value="INH-QAR"/>
</dbReference>
<dbReference type="Proteomes" id="UP000466794">
    <property type="component" value="Unassembled WGS sequence"/>
</dbReference>
<dbReference type="PANTHER" id="PTHR43130:SF3">
    <property type="entry name" value="HTH-TYPE TRANSCRIPTIONAL REGULATOR RV1931C"/>
    <property type="match status" value="1"/>
</dbReference>
<dbReference type="AlphaFoldDB" id="A0A7K1UQA0"/>
<evidence type="ECO:0000259" key="2">
    <source>
        <dbReference type="Pfam" id="PF01965"/>
    </source>
</evidence>
<organism evidence="3 4">
    <name type="scientific">Nocardia terrae</name>
    <dbReference type="NCBI Taxonomy" id="2675851"/>
    <lineage>
        <taxon>Bacteria</taxon>
        <taxon>Bacillati</taxon>
        <taxon>Actinomycetota</taxon>
        <taxon>Actinomycetes</taxon>
        <taxon>Mycobacteriales</taxon>
        <taxon>Nocardiaceae</taxon>
        <taxon>Nocardia</taxon>
    </lineage>
</organism>
<dbReference type="InterPro" id="IPR029062">
    <property type="entry name" value="Class_I_gatase-like"/>
</dbReference>
<evidence type="ECO:0000313" key="3">
    <source>
        <dbReference type="EMBL" id="MVU76329.1"/>
    </source>
</evidence>
<gene>
    <name evidence="3" type="ORF">GPX89_03615</name>
</gene>
<name>A0A7K1UQA0_9NOCA</name>
<dbReference type="EMBL" id="WRPP01000001">
    <property type="protein sequence ID" value="MVU76329.1"/>
    <property type="molecule type" value="Genomic_DNA"/>
</dbReference>
<feature type="region of interest" description="Disordered" evidence="1">
    <location>
        <begin position="197"/>
        <end position="220"/>
    </location>
</feature>
<sequence>MTEAKRRIGILVFDGVEELDFVGPWEVLAFWTRMIPEDGWEVFTFSRTGAIVQCAKGLKVTPDHSFDSAPAMDVLVFPGGQGTRPMVHDAEMLDWVRAQRDQVPLITSVCTGALVLAAAGLLKDRRATTHWRSLDVLAGLDPSIDVDREARYVDSGDIVTSAGVSAGTDMALYLVQRLAGDERARWVRRGIHYDPAPPRGTDWPSGAEWAIGSVDPTQSR</sequence>
<keyword evidence="4" id="KW-1185">Reference proteome</keyword>
<comment type="caution">
    <text evidence="3">The sequence shown here is derived from an EMBL/GenBank/DDBJ whole genome shotgun (WGS) entry which is preliminary data.</text>
</comment>
<dbReference type="SUPFAM" id="SSF52317">
    <property type="entry name" value="Class I glutamine amidotransferase-like"/>
    <property type="match status" value="1"/>
</dbReference>
<feature type="domain" description="DJ-1/PfpI" evidence="2">
    <location>
        <begin position="7"/>
        <end position="176"/>
    </location>
</feature>
<accession>A0A7K1UQA0</accession>
<dbReference type="CDD" id="cd03139">
    <property type="entry name" value="GATase1_PfpI_2"/>
    <property type="match status" value="1"/>
</dbReference>
<dbReference type="Gene3D" id="3.40.50.880">
    <property type="match status" value="1"/>
</dbReference>
<dbReference type="InterPro" id="IPR002818">
    <property type="entry name" value="DJ-1/PfpI"/>
</dbReference>
<evidence type="ECO:0000313" key="4">
    <source>
        <dbReference type="Proteomes" id="UP000466794"/>
    </source>
</evidence>
<protein>
    <submittedName>
        <fullName evidence="3">DJ-1/PfpI family protein</fullName>
    </submittedName>
</protein>
<evidence type="ECO:0000256" key="1">
    <source>
        <dbReference type="SAM" id="MobiDB-lite"/>
    </source>
</evidence>
<dbReference type="GO" id="GO:0006355">
    <property type="term" value="P:regulation of DNA-templated transcription"/>
    <property type="evidence" value="ECO:0007669"/>
    <property type="project" value="TreeGrafter"/>
</dbReference>
<dbReference type="PANTHER" id="PTHR43130">
    <property type="entry name" value="ARAC-FAMILY TRANSCRIPTIONAL REGULATOR"/>
    <property type="match status" value="1"/>
</dbReference>
<dbReference type="RefSeq" id="WP_157355050.1">
    <property type="nucleotide sequence ID" value="NZ_WRPP01000001.1"/>
</dbReference>
<reference evidence="3 4" key="1">
    <citation type="submission" date="2019-12" db="EMBL/GenBank/DDBJ databases">
        <title>Nocardia sp. nov. ET3-3 isolated from soil.</title>
        <authorList>
            <person name="Kanchanasin P."/>
            <person name="Tanasupawat S."/>
            <person name="Yuki M."/>
            <person name="Kudo T."/>
        </authorList>
    </citation>
    <scope>NUCLEOTIDE SEQUENCE [LARGE SCALE GENOMIC DNA]</scope>
    <source>
        <strain evidence="3 4">ET3-3</strain>
    </source>
</reference>
<proteinExistence type="predicted"/>
<dbReference type="Pfam" id="PF01965">
    <property type="entry name" value="DJ-1_PfpI"/>
    <property type="match status" value="1"/>
</dbReference>